<name>A0A6N6VTE9_9HYPH</name>
<accession>A0A6N6VTE9</accession>
<proteinExistence type="inferred from homology"/>
<dbReference type="Pfam" id="PF09335">
    <property type="entry name" value="VTT_dom"/>
    <property type="match status" value="1"/>
</dbReference>
<dbReference type="PANTHER" id="PTHR12677">
    <property type="entry name" value="GOLGI APPARATUS MEMBRANE PROTEIN TVP38-RELATED"/>
    <property type="match status" value="1"/>
</dbReference>
<organism evidence="8 9">
    <name type="scientific">Parvibaculum sedimenti</name>
    <dbReference type="NCBI Taxonomy" id="2608632"/>
    <lineage>
        <taxon>Bacteria</taxon>
        <taxon>Pseudomonadati</taxon>
        <taxon>Pseudomonadota</taxon>
        <taxon>Alphaproteobacteria</taxon>
        <taxon>Hyphomicrobiales</taxon>
        <taxon>Parvibaculaceae</taxon>
        <taxon>Parvibaculum</taxon>
    </lineage>
</organism>
<sequence length="240" mass="25776">MEQSAPEAARRFSIRRLWPLAILALGFGLFFALGLHRYVTLDTLRDNRQALTQWVEANRLWAIVVYMGLYALMVAFSLPGALVATLTGGFLFGAVLGGAATVVAATAGATVLFIAAKSALGDLLRAKAGSAVARMEEGFRANAFSYLLFLRLVPAFPFWLVNLAPAFLGVRLSTFVGATFIGIVPGTFVFASLGAGLGAVFERGEEPNLGLIFEPRVILPILALALLSLVPALYRRFRKP</sequence>
<comment type="similarity">
    <text evidence="6">Belongs to the TVP38/TMEM64 family.</text>
</comment>
<dbReference type="InterPro" id="IPR015414">
    <property type="entry name" value="TMEM64"/>
</dbReference>
<evidence type="ECO:0000256" key="4">
    <source>
        <dbReference type="ARBA" id="ARBA00022989"/>
    </source>
</evidence>
<keyword evidence="2 6" id="KW-1003">Cell membrane</keyword>
<dbReference type="Proteomes" id="UP000468901">
    <property type="component" value="Unassembled WGS sequence"/>
</dbReference>
<evidence type="ECO:0000313" key="8">
    <source>
        <dbReference type="EMBL" id="KAB7742926.1"/>
    </source>
</evidence>
<dbReference type="EMBL" id="WESC01000001">
    <property type="protein sequence ID" value="KAB7742926.1"/>
    <property type="molecule type" value="Genomic_DNA"/>
</dbReference>
<reference evidence="8 9" key="1">
    <citation type="submission" date="2019-09" db="EMBL/GenBank/DDBJ databases">
        <title>Parvibaculum sedimenti sp. nov., isolated from sediment.</title>
        <authorList>
            <person name="Wang Y."/>
        </authorList>
    </citation>
    <scope>NUCLEOTIDE SEQUENCE [LARGE SCALE GENOMIC DNA]</scope>
    <source>
        <strain evidence="8 9">HXT-9</strain>
    </source>
</reference>
<feature type="transmembrane region" description="Helical" evidence="6">
    <location>
        <begin position="175"/>
        <end position="197"/>
    </location>
</feature>
<dbReference type="GO" id="GO:0005886">
    <property type="term" value="C:plasma membrane"/>
    <property type="evidence" value="ECO:0007669"/>
    <property type="project" value="UniProtKB-SubCell"/>
</dbReference>
<protein>
    <recommendedName>
        <fullName evidence="6">TVP38/TMEM64 family membrane protein</fullName>
    </recommendedName>
</protein>
<feature type="domain" description="VTT" evidence="7">
    <location>
        <begin position="81"/>
        <end position="195"/>
    </location>
</feature>
<gene>
    <name evidence="8" type="ORF">F2P47_01855</name>
</gene>
<comment type="caution">
    <text evidence="8">The sequence shown here is derived from an EMBL/GenBank/DDBJ whole genome shotgun (WGS) entry which is preliminary data.</text>
</comment>
<keyword evidence="9" id="KW-1185">Reference proteome</keyword>
<evidence type="ECO:0000256" key="3">
    <source>
        <dbReference type="ARBA" id="ARBA00022692"/>
    </source>
</evidence>
<evidence type="ECO:0000256" key="6">
    <source>
        <dbReference type="RuleBase" id="RU366058"/>
    </source>
</evidence>
<feature type="transmembrane region" description="Helical" evidence="6">
    <location>
        <begin position="20"/>
        <end position="39"/>
    </location>
</feature>
<keyword evidence="3 6" id="KW-0812">Transmembrane</keyword>
<feature type="transmembrane region" description="Helical" evidence="6">
    <location>
        <begin position="143"/>
        <end position="163"/>
    </location>
</feature>
<dbReference type="AlphaFoldDB" id="A0A6N6VTE9"/>
<feature type="transmembrane region" description="Helical" evidence="6">
    <location>
        <begin position="90"/>
        <end position="115"/>
    </location>
</feature>
<evidence type="ECO:0000259" key="7">
    <source>
        <dbReference type="Pfam" id="PF09335"/>
    </source>
</evidence>
<comment type="subcellular location">
    <subcellularLocation>
        <location evidence="1 6">Cell membrane</location>
        <topology evidence="1 6">Multi-pass membrane protein</topology>
    </subcellularLocation>
</comment>
<keyword evidence="4 6" id="KW-1133">Transmembrane helix</keyword>
<keyword evidence="5 6" id="KW-0472">Membrane</keyword>
<feature type="transmembrane region" description="Helical" evidence="6">
    <location>
        <begin position="217"/>
        <end position="234"/>
    </location>
</feature>
<evidence type="ECO:0000256" key="2">
    <source>
        <dbReference type="ARBA" id="ARBA00022475"/>
    </source>
</evidence>
<feature type="transmembrane region" description="Helical" evidence="6">
    <location>
        <begin position="59"/>
        <end position="78"/>
    </location>
</feature>
<evidence type="ECO:0000256" key="5">
    <source>
        <dbReference type="ARBA" id="ARBA00023136"/>
    </source>
</evidence>
<dbReference type="PANTHER" id="PTHR12677:SF59">
    <property type="entry name" value="GOLGI APPARATUS MEMBRANE PROTEIN TVP38-RELATED"/>
    <property type="match status" value="1"/>
</dbReference>
<dbReference type="InterPro" id="IPR032816">
    <property type="entry name" value="VTT_dom"/>
</dbReference>
<evidence type="ECO:0000313" key="9">
    <source>
        <dbReference type="Proteomes" id="UP000468901"/>
    </source>
</evidence>
<evidence type="ECO:0000256" key="1">
    <source>
        <dbReference type="ARBA" id="ARBA00004651"/>
    </source>
</evidence>